<gene>
    <name evidence="2" type="ORF">CIB95_15520</name>
</gene>
<dbReference type="EMBL" id="NPIA01000013">
    <property type="protein sequence ID" value="OZM55770.1"/>
    <property type="molecule type" value="Genomic_DNA"/>
</dbReference>
<dbReference type="InterPro" id="IPR003797">
    <property type="entry name" value="DegV"/>
</dbReference>
<accession>A0A263BPT9</accession>
<dbReference type="Proteomes" id="UP000217083">
    <property type="component" value="Unassembled WGS sequence"/>
</dbReference>
<dbReference type="SUPFAM" id="SSF82549">
    <property type="entry name" value="DAK1/DegV-like"/>
    <property type="match status" value="1"/>
</dbReference>
<evidence type="ECO:0000256" key="1">
    <source>
        <dbReference type="ARBA" id="ARBA00023121"/>
    </source>
</evidence>
<evidence type="ECO:0000313" key="3">
    <source>
        <dbReference type="Proteomes" id="UP000217083"/>
    </source>
</evidence>
<keyword evidence="3" id="KW-1185">Reference proteome</keyword>
<dbReference type="Pfam" id="PF02645">
    <property type="entry name" value="DegV"/>
    <property type="match status" value="1"/>
</dbReference>
<dbReference type="InterPro" id="IPR050270">
    <property type="entry name" value="DegV_domain_contain"/>
</dbReference>
<evidence type="ECO:0000313" key="2">
    <source>
        <dbReference type="EMBL" id="OZM55770.1"/>
    </source>
</evidence>
<dbReference type="Gene3D" id="3.40.50.10170">
    <property type="match status" value="1"/>
</dbReference>
<protein>
    <submittedName>
        <fullName evidence="2">Fatty acid-binding protein DegV</fullName>
    </submittedName>
</protein>
<reference evidence="3" key="1">
    <citation type="submission" date="2017-08" db="EMBL/GenBank/DDBJ databases">
        <authorList>
            <person name="Huang Z."/>
        </authorList>
    </citation>
    <scope>NUCLEOTIDE SEQUENCE [LARGE SCALE GENOMIC DNA]</scope>
    <source>
        <strain evidence="3">SA5d-4</strain>
    </source>
</reference>
<dbReference type="Gene3D" id="3.30.1180.10">
    <property type="match status" value="1"/>
</dbReference>
<dbReference type="PANTHER" id="PTHR33434:SF2">
    <property type="entry name" value="FATTY ACID-BINDING PROTEIN TM_1468"/>
    <property type="match status" value="1"/>
</dbReference>
<dbReference type="GO" id="GO:0008289">
    <property type="term" value="F:lipid binding"/>
    <property type="evidence" value="ECO:0007669"/>
    <property type="project" value="UniProtKB-KW"/>
</dbReference>
<dbReference type="PROSITE" id="PS51482">
    <property type="entry name" value="DEGV"/>
    <property type="match status" value="1"/>
</dbReference>
<reference evidence="2 3" key="2">
    <citation type="submission" date="2017-09" db="EMBL/GenBank/DDBJ databases">
        <title>Bacillus patelloidae sp. nov., isolated from the intestinal tract of a marine limpet.</title>
        <authorList>
            <person name="Liu R."/>
            <person name="Dong C."/>
            <person name="Shao Z."/>
        </authorList>
    </citation>
    <scope>NUCLEOTIDE SEQUENCE [LARGE SCALE GENOMIC DNA]</scope>
    <source>
        <strain evidence="2 3">SA5d-4</strain>
    </source>
</reference>
<keyword evidence="1" id="KW-0446">Lipid-binding</keyword>
<sequence>MAIRLITDGGADLPESILANRNITIIPLNVMINDITYKSGVELTSEKFYRLMKENETLPKTSSPSPNDFYEAYKNIDENEDVIVIALSSALSSTFESATIGRGMLLEEQPNRNISIVDAKTASVGQAVLVHKACKLIDEGLATADIVSKLNETVSTLNTKFVLDTLENVIKGGRLDKVRGAVASVLNIKLLMEATEDGKVDVVEKVRGTKKALKRLIEQIGECTSNFEEKTLIVAHSNCADRAADVMQKIKEQYPFKELLLAELGPVIGTYAGEGGIVIAYE</sequence>
<organism evidence="2 3">
    <name type="scientific">Lottiidibacillus patelloidae</name>
    <dbReference type="NCBI Taxonomy" id="2670334"/>
    <lineage>
        <taxon>Bacteria</taxon>
        <taxon>Bacillati</taxon>
        <taxon>Bacillota</taxon>
        <taxon>Bacilli</taxon>
        <taxon>Bacillales</taxon>
        <taxon>Bacillaceae</taxon>
        <taxon>Lottiidibacillus</taxon>
    </lineage>
</organism>
<dbReference type="RefSeq" id="WP_094926661.1">
    <property type="nucleotide sequence ID" value="NZ_NPIA01000013.1"/>
</dbReference>
<dbReference type="PANTHER" id="PTHR33434">
    <property type="entry name" value="DEGV DOMAIN-CONTAINING PROTEIN DR_1986-RELATED"/>
    <property type="match status" value="1"/>
</dbReference>
<proteinExistence type="predicted"/>
<dbReference type="AlphaFoldDB" id="A0A263BPT9"/>
<name>A0A263BPT9_9BACI</name>
<comment type="caution">
    <text evidence="2">The sequence shown here is derived from an EMBL/GenBank/DDBJ whole genome shotgun (WGS) entry which is preliminary data.</text>
</comment>
<dbReference type="NCBIfam" id="TIGR00762">
    <property type="entry name" value="DegV"/>
    <property type="match status" value="1"/>
</dbReference>
<dbReference type="InterPro" id="IPR043168">
    <property type="entry name" value="DegV_C"/>
</dbReference>